<dbReference type="Proteomes" id="UP001055286">
    <property type="component" value="Unassembled WGS sequence"/>
</dbReference>
<gene>
    <name evidence="2" type="ORF">MPEAHAMD_6110</name>
</gene>
<reference evidence="2" key="1">
    <citation type="journal article" date="2016" name="Front. Microbiol.">
        <title>Genome Sequence of the Piezophilic, Mesophilic Sulfate-Reducing Bacterium Desulfovibrio indicus J2T.</title>
        <authorList>
            <person name="Cao J."/>
            <person name="Maignien L."/>
            <person name="Shao Z."/>
            <person name="Alain K."/>
            <person name="Jebbar M."/>
        </authorList>
    </citation>
    <scope>NUCLEOTIDE SEQUENCE</scope>
    <source>
        <strain evidence="2">JCM 32048</strain>
    </source>
</reference>
<dbReference type="AlphaFoldDB" id="A0AA37HHY5"/>
<feature type="chain" id="PRO_5041308439" evidence="1">
    <location>
        <begin position="32"/>
        <end position="84"/>
    </location>
</feature>
<reference evidence="2" key="2">
    <citation type="submission" date="2021-08" db="EMBL/GenBank/DDBJ databases">
        <authorList>
            <person name="Tani A."/>
            <person name="Ola A."/>
            <person name="Ogura Y."/>
            <person name="Katsura K."/>
            <person name="Hayashi T."/>
        </authorList>
    </citation>
    <scope>NUCLEOTIDE SEQUENCE</scope>
    <source>
        <strain evidence="2">JCM 32048</strain>
    </source>
</reference>
<evidence type="ECO:0000313" key="2">
    <source>
        <dbReference type="EMBL" id="GJD65914.1"/>
    </source>
</evidence>
<dbReference type="EMBL" id="BPQJ01000050">
    <property type="protein sequence ID" value="GJD65914.1"/>
    <property type="molecule type" value="Genomic_DNA"/>
</dbReference>
<sequence length="84" mass="9116">MLLTRPAALRALAVTALSMSLLGYASLQVRASTQQAPAQTQRSAVDLKNGKVRTAALADNCYYVEEKVVSRSGKTETRRSQECD</sequence>
<accession>A0AA37HHY5</accession>
<protein>
    <submittedName>
        <fullName evidence="2">Uncharacterized protein</fullName>
    </submittedName>
</protein>
<name>A0AA37HHY5_9HYPH</name>
<keyword evidence="3" id="KW-1185">Reference proteome</keyword>
<feature type="signal peptide" evidence="1">
    <location>
        <begin position="1"/>
        <end position="31"/>
    </location>
</feature>
<organism evidence="2 3">
    <name type="scientific">Methylobacterium frigidaeris</name>
    <dbReference type="NCBI Taxonomy" id="2038277"/>
    <lineage>
        <taxon>Bacteria</taxon>
        <taxon>Pseudomonadati</taxon>
        <taxon>Pseudomonadota</taxon>
        <taxon>Alphaproteobacteria</taxon>
        <taxon>Hyphomicrobiales</taxon>
        <taxon>Methylobacteriaceae</taxon>
        <taxon>Methylobacterium</taxon>
    </lineage>
</organism>
<evidence type="ECO:0000313" key="3">
    <source>
        <dbReference type="Proteomes" id="UP001055286"/>
    </source>
</evidence>
<evidence type="ECO:0000256" key="1">
    <source>
        <dbReference type="SAM" id="SignalP"/>
    </source>
</evidence>
<proteinExistence type="predicted"/>
<dbReference type="RefSeq" id="WP_238193237.1">
    <property type="nucleotide sequence ID" value="NZ_BPQJ01000050.1"/>
</dbReference>
<comment type="caution">
    <text evidence="2">The sequence shown here is derived from an EMBL/GenBank/DDBJ whole genome shotgun (WGS) entry which is preliminary data.</text>
</comment>
<keyword evidence="1" id="KW-0732">Signal</keyword>